<dbReference type="SUPFAM" id="SSF46785">
    <property type="entry name" value="Winged helix' DNA-binding domain"/>
    <property type="match status" value="1"/>
</dbReference>
<dbReference type="PROSITE" id="PS51063">
    <property type="entry name" value="HTH_CRP_2"/>
    <property type="match status" value="1"/>
</dbReference>
<dbReference type="InterPro" id="IPR000595">
    <property type="entry name" value="cNMP-bd_dom"/>
</dbReference>
<dbReference type="GO" id="GO:0005829">
    <property type="term" value="C:cytosol"/>
    <property type="evidence" value="ECO:0007669"/>
    <property type="project" value="TreeGrafter"/>
</dbReference>
<dbReference type="InterPro" id="IPR018490">
    <property type="entry name" value="cNMP-bd_dom_sf"/>
</dbReference>
<dbReference type="GO" id="GO:0003677">
    <property type="term" value="F:DNA binding"/>
    <property type="evidence" value="ECO:0007669"/>
    <property type="project" value="UniProtKB-KW"/>
</dbReference>
<dbReference type="PROSITE" id="PS50042">
    <property type="entry name" value="CNMP_BINDING_3"/>
    <property type="match status" value="1"/>
</dbReference>
<dbReference type="Proteomes" id="UP000228947">
    <property type="component" value="Unassembled WGS sequence"/>
</dbReference>
<evidence type="ECO:0000256" key="2">
    <source>
        <dbReference type="ARBA" id="ARBA00023125"/>
    </source>
</evidence>
<evidence type="ECO:0000313" key="8">
    <source>
        <dbReference type="Proteomes" id="UP000228947"/>
    </source>
</evidence>
<dbReference type="InterPro" id="IPR012318">
    <property type="entry name" value="HTH_CRP"/>
</dbReference>
<dbReference type="PANTHER" id="PTHR24567:SF74">
    <property type="entry name" value="HTH-TYPE TRANSCRIPTIONAL REGULATOR ARCR"/>
    <property type="match status" value="1"/>
</dbReference>
<evidence type="ECO:0008006" key="10">
    <source>
        <dbReference type="Google" id="ProtNLM"/>
    </source>
</evidence>
<dbReference type="Proteomes" id="UP000229681">
    <property type="component" value="Unassembled WGS sequence"/>
</dbReference>
<keyword evidence="3" id="KW-0804">Transcription</keyword>
<evidence type="ECO:0000313" key="7">
    <source>
        <dbReference type="EMBL" id="PJF43461.1"/>
    </source>
</evidence>
<name>A0A2M8Q0X9_9CHLR</name>
<dbReference type="SUPFAM" id="SSF51206">
    <property type="entry name" value="cAMP-binding domain-like"/>
    <property type="match status" value="1"/>
</dbReference>
<feature type="domain" description="Cyclic nucleotide-binding" evidence="4">
    <location>
        <begin position="17"/>
        <end position="128"/>
    </location>
</feature>
<organism evidence="7 8">
    <name type="scientific">Candidatus Thermofonsia Clade 1 bacterium</name>
    <dbReference type="NCBI Taxonomy" id="2364210"/>
    <lineage>
        <taxon>Bacteria</taxon>
        <taxon>Bacillati</taxon>
        <taxon>Chloroflexota</taxon>
        <taxon>Candidatus Thermofontia</taxon>
        <taxon>Candidatus Thermofonsia Clade 1</taxon>
    </lineage>
</organism>
<comment type="caution">
    <text evidence="7">The sequence shown here is derived from an EMBL/GenBank/DDBJ whole genome shotgun (WGS) entry which is preliminary data.</text>
</comment>
<feature type="domain" description="HTH crp-type" evidence="5">
    <location>
        <begin position="151"/>
        <end position="220"/>
    </location>
</feature>
<sequence length="228" mass="25684">MPCLEPLAHTWIVRAPLFLRASAETQRAIDAALHVRTYANKQPIFLEGHRPTGLGIVASGLVRLYHILRDGRLHVHHYARPYAAINLIAALDGRPNPVSAEAVGEAHIGWLSRERLLQLMANDAELMQSCIRLLTLQNRELIARLDDIGFRTVPSRLARLLLRRGGFEHEVNLPLDTLSQDEIAAVLGTSREVLGRALRQLYDLGLVRREGRHYVIVDREGLERLAEE</sequence>
<dbReference type="InterPro" id="IPR036390">
    <property type="entry name" value="WH_DNA-bd_sf"/>
</dbReference>
<dbReference type="InterPro" id="IPR050397">
    <property type="entry name" value="Env_Response_Regulators"/>
</dbReference>
<dbReference type="EMBL" id="PGTM01000112">
    <property type="protein sequence ID" value="PJF35779.1"/>
    <property type="molecule type" value="Genomic_DNA"/>
</dbReference>
<reference evidence="8 9" key="1">
    <citation type="submission" date="2017-11" db="EMBL/GenBank/DDBJ databases">
        <title>Evolution of Phototrophy in the Chloroflexi Phylum Driven by Horizontal Gene Transfer.</title>
        <authorList>
            <person name="Ward L.M."/>
            <person name="Hemp J."/>
            <person name="Shih P.M."/>
            <person name="Mcglynn S.E."/>
            <person name="Fischer W."/>
        </authorList>
    </citation>
    <scope>NUCLEOTIDE SEQUENCE [LARGE SCALE GENOMIC DNA]</scope>
    <source>
        <strain evidence="7">CP1_1M</strain>
        <strain evidence="6">JP3_13</strain>
    </source>
</reference>
<evidence type="ECO:0000313" key="6">
    <source>
        <dbReference type="EMBL" id="PJF35779.1"/>
    </source>
</evidence>
<keyword evidence="2" id="KW-0238">DNA-binding</keyword>
<evidence type="ECO:0000259" key="5">
    <source>
        <dbReference type="PROSITE" id="PS51063"/>
    </source>
</evidence>
<dbReference type="Gene3D" id="2.60.120.10">
    <property type="entry name" value="Jelly Rolls"/>
    <property type="match status" value="1"/>
</dbReference>
<protein>
    <recommendedName>
        <fullName evidence="10">Crp/Fnr family transcriptional regulator</fullName>
    </recommendedName>
</protein>
<evidence type="ECO:0000259" key="4">
    <source>
        <dbReference type="PROSITE" id="PS50042"/>
    </source>
</evidence>
<dbReference type="SMART" id="SM00100">
    <property type="entry name" value="cNMP"/>
    <property type="match status" value="1"/>
</dbReference>
<dbReference type="Pfam" id="PF13545">
    <property type="entry name" value="HTH_Crp_2"/>
    <property type="match status" value="1"/>
</dbReference>
<dbReference type="CDD" id="cd00038">
    <property type="entry name" value="CAP_ED"/>
    <property type="match status" value="1"/>
</dbReference>
<dbReference type="SMART" id="SM00419">
    <property type="entry name" value="HTH_CRP"/>
    <property type="match status" value="1"/>
</dbReference>
<evidence type="ECO:0000256" key="3">
    <source>
        <dbReference type="ARBA" id="ARBA00023163"/>
    </source>
</evidence>
<accession>A0A2M8Q0X9</accession>
<dbReference type="Pfam" id="PF00027">
    <property type="entry name" value="cNMP_binding"/>
    <property type="match status" value="1"/>
</dbReference>
<gene>
    <name evidence="6" type="ORF">CUN49_08860</name>
    <name evidence="7" type="ORF">CUN50_00635</name>
</gene>
<proteinExistence type="predicted"/>
<dbReference type="GO" id="GO:0003700">
    <property type="term" value="F:DNA-binding transcription factor activity"/>
    <property type="evidence" value="ECO:0007669"/>
    <property type="project" value="TreeGrafter"/>
</dbReference>
<keyword evidence="1" id="KW-0805">Transcription regulation</keyword>
<dbReference type="EMBL" id="PGTL01000001">
    <property type="protein sequence ID" value="PJF43461.1"/>
    <property type="molecule type" value="Genomic_DNA"/>
</dbReference>
<dbReference type="AlphaFoldDB" id="A0A2M8Q0X9"/>
<evidence type="ECO:0000313" key="9">
    <source>
        <dbReference type="Proteomes" id="UP000229681"/>
    </source>
</evidence>
<dbReference type="InterPro" id="IPR014710">
    <property type="entry name" value="RmlC-like_jellyroll"/>
</dbReference>
<accession>A0A2M8PE09</accession>
<evidence type="ECO:0000256" key="1">
    <source>
        <dbReference type="ARBA" id="ARBA00023015"/>
    </source>
</evidence>
<dbReference type="PANTHER" id="PTHR24567">
    <property type="entry name" value="CRP FAMILY TRANSCRIPTIONAL REGULATORY PROTEIN"/>
    <property type="match status" value="1"/>
</dbReference>